<dbReference type="EMBL" id="CABHOF010000039">
    <property type="protein sequence ID" value="VUX65866.1"/>
    <property type="molecule type" value="Genomic_DNA"/>
</dbReference>
<evidence type="ECO:0000313" key="4">
    <source>
        <dbReference type="EMBL" id="VUX65866.1"/>
    </source>
</evidence>
<dbReference type="Proteomes" id="UP000477156">
    <property type="component" value="Unassembled WGS sequence"/>
</dbReference>
<evidence type="ECO:0000313" key="3">
    <source>
        <dbReference type="EMBL" id="MZS91158.1"/>
    </source>
</evidence>
<dbReference type="Proteomes" id="UP000095431">
    <property type="component" value="Unassembled WGS sequence"/>
</dbReference>
<dbReference type="EMBL" id="WWVF01000078">
    <property type="protein sequence ID" value="MZS91158.1"/>
    <property type="molecule type" value="Genomic_DNA"/>
</dbReference>
<dbReference type="AlphaFoldDB" id="A0A174CF05"/>
<organism evidence="1 5">
    <name type="scientific">Blautia wexlerae</name>
    <dbReference type="NCBI Taxonomy" id="418240"/>
    <lineage>
        <taxon>Bacteria</taxon>
        <taxon>Bacillati</taxon>
        <taxon>Bacillota</taxon>
        <taxon>Clostridia</taxon>
        <taxon>Lachnospirales</taxon>
        <taxon>Lachnospiraceae</taxon>
        <taxon>Blautia</taxon>
    </lineage>
</organism>
<name>A0A174CF05_9FIRM</name>
<dbReference type="Proteomes" id="UP000477285">
    <property type="component" value="Unassembled WGS sequence"/>
</dbReference>
<evidence type="ECO:0000313" key="1">
    <source>
        <dbReference type="EMBL" id="CUO11743.1"/>
    </source>
</evidence>
<reference evidence="7 8" key="2">
    <citation type="journal article" date="2019" name="Nat. Med.">
        <title>A library of human gut bacterial isolates paired with longitudinal multiomics data enables mechanistic microbiome research.</title>
        <authorList>
            <person name="Poyet M."/>
            <person name="Groussin M."/>
            <person name="Gibbons S.M."/>
            <person name="Avila-Pacheco J."/>
            <person name="Jiang X."/>
            <person name="Kearney S.M."/>
            <person name="Perrotta A.R."/>
            <person name="Berdy B."/>
            <person name="Zhao S."/>
            <person name="Lieberman T.D."/>
            <person name="Swanson P.K."/>
            <person name="Smith M."/>
            <person name="Roesemann S."/>
            <person name="Alexander J.E."/>
            <person name="Rich S.A."/>
            <person name="Livny J."/>
            <person name="Vlamakis H."/>
            <person name="Clish C."/>
            <person name="Bullock K."/>
            <person name="Deik A."/>
            <person name="Scott J."/>
            <person name="Pierce K.A."/>
            <person name="Xavier R.J."/>
            <person name="Alm E.J."/>
        </authorList>
    </citation>
    <scope>NUCLEOTIDE SEQUENCE [LARGE SCALE GENOMIC DNA]</scope>
    <source>
        <strain evidence="2 8">BIOML-A1</strain>
        <strain evidence="3 7">BIOML-A12</strain>
    </source>
</reference>
<sequence>MRVNGADSVTTAVLIGNTPEVNENFYTYDVSESDYKKELIRKVSLCG</sequence>
<evidence type="ECO:0000313" key="5">
    <source>
        <dbReference type="Proteomes" id="UP000095431"/>
    </source>
</evidence>
<protein>
    <submittedName>
        <fullName evidence="1">Uncharacterized protein</fullName>
    </submittedName>
</protein>
<dbReference type="RefSeq" id="WP_008703512.1">
    <property type="nucleotide sequence ID" value="NZ_BTHH01000012.1"/>
</dbReference>
<dbReference type="Proteomes" id="UP000366766">
    <property type="component" value="Unassembled WGS sequence"/>
</dbReference>
<reference evidence="4 6" key="3">
    <citation type="submission" date="2019-07" db="EMBL/GenBank/DDBJ databases">
        <authorList>
            <person name="Chang H.-W."/>
            <person name="Raman A."/>
            <person name="Venkatesh S."/>
            <person name="Gehrig J."/>
        </authorList>
    </citation>
    <scope>NUCLEOTIDE SEQUENCE [LARGE SCALE GENOMIC DNA]</scope>
    <source>
        <strain evidence="4">Blautia_wexlerae_LFYP_14</strain>
    </source>
</reference>
<evidence type="ECO:0000313" key="6">
    <source>
        <dbReference type="Proteomes" id="UP000366766"/>
    </source>
</evidence>
<keyword evidence="6" id="KW-1185">Reference proteome</keyword>
<dbReference type="EMBL" id="WWVQ01000023">
    <property type="protein sequence ID" value="MZL33683.1"/>
    <property type="molecule type" value="Genomic_DNA"/>
</dbReference>
<evidence type="ECO:0000313" key="8">
    <source>
        <dbReference type="Proteomes" id="UP000477285"/>
    </source>
</evidence>
<evidence type="ECO:0000313" key="7">
    <source>
        <dbReference type="Proteomes" id="UP000477156"/>
    </source>
</evidence>
<reference evidence="1 5" key="1">
    <citation type="submission" date="2015-09" db="EMBL/GenBank/DDBJ databases">
        <authorList>
            <consortium name="Pathogen Informatics"/>
        </authorList>
    </citation>
    <scope>NUCLEOTIDE SEQUENCE [LARGE SCALE GENOMIC DNA]</scope>
    <source>
        <strain evidence="1 5">2789STDY5834863</strain>
    </source>
</reference>
<dbReference type="EMBL" id="CYZN01000011">
    <property type="protein sequence ID" value="CUO11743.1"/>
    <property type="molecule type" value="Genomic_DNA"/>
</dbReference>
<proteinExistence type="predicted"/>
<evidence type="ECO:0000313" key="2">
    <source>
        <dbReference type="EMBL" id="MZL33683.1"/>
    </source>
</evidence>
<accession>A0A174CF05</accession>
<gene>
    <name evidence="4" type="ORF">BWLFYP14_02231</name>
    <name evidence="1" type="ORF">ERS852478_01898</name>
    <name evidence="3" type="ORF">GT712_19515</name>
    <name evidence="2" type="ORF">GT728_10845</name>
</gene>